<keyword evidence="1" id="KW-1133">Transmembrane helix</keyword>
<proteinExistence type="predicted"/>
<accession>A0A9W8G7S1</accession>
<gene>
    <name evidence="2" type="ORF">GGI25_000215</name>
</gene>
<feature type="transmembrane region" description="Helical" evidence="1">
    <location>
        <begin position="76"/>
        <end position="97"/>
    </location>
</feature>
<feature type="transmembrane region" description="Helical" evidence="1">
    <location>
        <begin position="43"/>
        <end position="64"/>
    </location>
</feature>
<keyword evidence="1" id="KW-0812">Transmembrane</keyword>
<protein>
    <submittedName>
        <fullName evidence="2">Uncharacterized protein</fullName>
    </submittedName>
</protein>
<sequence length="186" mass="20954">MFDYPPSVIHHHGQGGYPNTGFTQTTARLRALSSMAKRRRHDISIGIQSALSAVYAVELVFYFVRLRHLSGASTAAWRACLMFSLLILDMCLIWLTVRSKRKQVLESPHPHYTDNSGRHANAAATGNFNSIEPAPHHVSTNPFADMPMNRFNGPLPDNAPHMPENYQHYNDRTSAHRSHLNTPIIE</sequence>
<evidence type="ECO:0000256" key="1">
    <source>
        <dbReference type="SAM" id="Phobius"/>
    </source>
</evidence>
<keyword evidence="1" id="KW-0472">Membrane</keyword>
<evidence type="ECO:0000313" key="2">
    <source>
        <dbReference type="EMBL" id="KAJ2680911.1"/>
    </source>
</evidence>
<comment type="caution">
    <text evidence="2">The sequence shown here is derived from an EMBL/GenBank/DDBJ whole genome shotgun (WGS) entry which is preliminary data.</text>
</comment>
<dbReference type="AlphaFoldDB" id="A0A9W8G7S1"/>
<reference evidence="2" key="1">
    <citation type="submission" date="2022-07" db="EMBL/GenBank/DDBJ databases">
        <title>Phylogenomic reconstructions and comparative analyses of Kickxellomycotina fungi.</title>
        <authorList>
            <person name="Reynolds N.K."/>
            <person name="Stajich J.E."/>
            <person name="Barry K."/>
            <person name="Grigoriev I.V."/>
            <person name="Crous P."/>
            <person name="Smith M.E."/>
        </authorList>
    </citation>
    <scope>NUCLEOTIDE SEQUENCE</scope>
    <source>
        <strain evidence="2">NRRL 3115</strain>
    </source>
</reference>
<dbReference type="Proteomes" id="UP001151518">
    <property type="component" value="Unassembled WGS sequence"/>
</dbReference>
<name>A0A9W8G7S1_9FUNG</name>
<evidence type="ECO:0000313" key="3">
    <source>
        <dbReference type="Proteomes" id="UP001151518"/>
    </source>
</evidence>
<dbReference type="OrthoDB" id="5553477at2759"/>
<dbReference type="EMBL" id="JANBTW010000002">
    <property type="protein sequence ID" value="KAJ2680911.1"/>
    <property type="molecule type" value="Genomic_DNA"/>
</dbReference>
<organism evidence="2 3">
    <name type="scientific">Coemansia spiralis</name>
    <dbReference type="NCBI Taxonomy" id="417178"/>
    <lineage>
        <taxon>Eukaryota</taxon>
        <taxon>Fungi</taxon>
        <taxon>Fungi incertae sedis</taxon>
        <taxon>Zoopagomycota</taxon>
        <taxon>Kickxellomycotina</taxon>
        <taxon>Kickxellomycetes</taxon>
        <taxon>Kickxellales</taxon>
        <taxon>Kickxellaceae</taxon>
        <taxon>Coemansia</taxon>
    </lineage>
</organism>